<evidence type="ECO:0000256" key="2">
    <source>
        <dbReference type="SAM" id="SignalP"/>
    </source>
</evidence>
<dbReference type="InterPro" id="IPR001478">
    <property type="entry name" value="PDZ"/>
</dbReference>
<dbReference type="Gene3D" id="2.30.42.10">
    <property type="match status" value="1"/>
</dbReference>
<proteinExistence type="predicted"/>
<dbReference type="AlphaFoldDB" id="A0A5B9M8P2"/>
<evidence type="ECO:0000256" key="1">
    <source>
        <dbReference type="SAM" id="MobiDB-lite"/>
    </source>
</evidence>
<evidence type="ECO:0000313" key="4">
    <source>
        <dbReference type="EMBL" id="QEF97542.1"/>
    </source>
</evidence>
<dbReference type="RefSeq" id="WP_147867201.1">
    <property type="nucleotide sequence ID" value="NZ_CP036264.1"/>
</dbReference>
<sequence length="162" mass="17099" precursor="true">MNHLHAVVIGAWLLWGLPAFADDDPGNVPATSQVEAGTPSTLSPAAIQGGGFVEPKPGQGSGNPVVGGWYLGVYGRYGTTGLLLTNVYPGTPAARVGLEVGDRIVAVNGRRIGVLPHGTRRIDTALQWSASRSGWVRLLVSDRRSGRLINVDVRLVRGSVHF</sequence>
<evidence type="ECO:0000259" key="3">
    <source>
        <dbReference type="PROSITE" id="PS50106"/>
    </source>
</evidence>
<dbReference type="InterPro" id="IPR041489">
    <property type="entry name" value="PDZ_6"/>
</dbReference>
<dbReference type="EMBL" id="CP036264">
    <property type="protein sequence ID" value="QEF97542.1"/>
    <property type="molecule type" value="Genomic_DNA"/>
</dbReference>
<feature type="compositionally biased region" description="Polar residues" evidence="1">
    <location>
        <begin position="29"/>
        <end position="43"/>
    </location>
</feature>
<keyword evidence="2" id="KW-0732">Signal</keyword>
<accession>A0A5B9M8P2</accession>
<feature type="region of interest" description="Disordered" evidence="1">
    <location>
        <begin position="28"/>
        <end position="59"/>
    </location>
</feature>
<protein>
    <submittedName>
        <fullName evidence="4">PDZ domain (Also known as DHR or GLGF)</fullName>
    </submittedName>
</protein>
<dbReference type="Pfam" id="PF17820">
    <property type="entry name" value="PDZ_6"/>
    <property type="match status" value="1"/>
</dbReference>
<dbReference type="SUPFAM" id="SSF50156">
    <property type="entry name" value="PDZ domain-like"/>
    <property type="match status" value="1"/>
</dbReference>
<dbReference type="KEGG" id="smam:Mal15_15820"/>
<dbReference type="SMART" id="SM00228">
    <property type="entry name" value="PDZ"/>
    <property type="match status" value="1"/>
</dbReference>
<dbReference type="PROSITE" id="PS50106">
    <property type="entry name" value="PDZ"/>
    <property type="match status" value="1"/>
</dbReference>
<organism evidence="4 5">
    <name type="scientific">Stieleria maiorica</name>
    <dbReference type="NCBI Taxonomy" id="2795974"/>
    <lineage>
        <taxon>Bacteria</taxon>
        <taxon>Pseudomonadati</taxon>
        <taxon>Planctomycetota</taxon>
        <taxon>Planctomycetia</taxon>
        <taxon>Pirellulales</taxon>
        <taxon>Pirellulaceae</taxon>
        <taxon>Stieleria</taxon>
    </lineage>
</organism>
<reference evidence="4 5" key="1">
    <citation type="submission" date="2019-02" db="EMBL/GenBank/DDBJ databases">
        <title>Planctomycetal bacteria perform biofilm scaping via a novel small molecule.</title>
        <authorList>
            <person name="Jeske O."/>
            <person name="Boedeker C."/>
            <person name="Wiegand S."/>
            <person name="Breitling P."/>
            <person name="Kallscheuer N."/>
            <person name="Jogler M."/>
            <person name="Rohde M."/>
            <person name="Petersen J."/>
            <person name="Medema M.H."/>
            <person name="Surup F."/>
            <person name="Jogler C."/>
        </authorList>
    </citation>
    <scope>NUCLEOTIDE SEQUENCE [LARGE SCALE GENOMIC DNA]</scope>
    <source>
        <strain evidence="4 5">Mal15</strain>
    </source>
</reference>
<feature type="chain" id="PRO_5023012217" evidence="2">
    <location>
        <begin position="22"/>
        <end position="162"/>
    </location>
</feature>
<dbReference type="Proteomes" id="UP000321353">
    <property type="component" value="Chromosome"/>
</dbReference>
<evidence type="ECO:0000313" key="5">
    <source>
        <dbReference type="Proteomes" id="UP000321353"/>
    </source>
</evidence>
<feature type="signal peptide" evidence="2">
    <location>
        <begin position="1"/>
        <end position="21"/>
    </location>
</feature>
<name>A0A5B9M8P2_9BACT</name>
<dbReference type="InterPro" id="IPR036034">
    <property type="entry name" value="PDZ_sf"/>
</dbReference>
<feature type="domain" description="PDZ" evidence="3">
    <location>
        <begin position="67"/>
        <end position="112"/>
    </location>
</feature>
<keyword evidence="5" id="KW-1185">Reference proteome</keyword>
<gene>
    <name evidence="4" type="ORF">Mal15_15820</name>
</gene>